<name>A0ABT3SJX3_9MYCO</name>
<proteinExistence type="predicted"/>
<evidence type="ECO:0000313" key="3">
    <source>
        <dbReference type="Proteomes" id="UP001300745"/>
    </source>
</evidence>
<keyword evidence="3" id="KW-1185">Reference proteome</keyword>
<dbReference type="RefSeq" id="WP_265999601.1">
    <property type="nucleotide sequence ID" value="NZ_JAPJDN010000028.1"/>
</dbReference>
<reference evidence="2 3" key="1">
    <citation type="submission" date="2022-11" db="EMBL/GenBank/DDBJ databases">
        <title>Mycobacterium sp. nov.</title>
        <authorList>
            <person name="Papic B."/>
            <person name="Spicic S."/>
            <person name="Duvnjak S."/>
        </authorList>
    </citation>
    <scope>NUCLEOTIDE SEQUENCE [LARGE SCALE GENOMIC DNA]</scope>
    <source>
        <strain evidence="2 3">CVI_P4</strain>
    </source>
</reference>
<evidence type="ECO:0000313" key="2">
    <source>
        <dbReference type="EMBL" id="MCX2939791.1"/>
    </source>
</evidence>
<comment type="caution">
    <text evidence="2">The sequence shown here is derived from an EMBL/GenBank/DDBJ whole genome shotgun (WGS) entry which is preliminary data.</text>
</comment>
<dbReference type="InterPro" id="IPR025159">
    <property type="entry name" value="AbiEi_N"/>
</dbReference>
<evidence type="ECO:0000259" key="1">
    <source>
        <dbReference type="Pfam" id="PF13338"/>
    </source>
</evidence>
<protein>
    <submittedName>
        <fullName evidence="2">Type IV toxin-antitoxin system AbiEi family antitoxin domain-containing protein</fullName>
    </submittedName>
</protein>
<sequence>MAASERYLQLADVAAGQWGLVTTAQARHVGLTHQQLTRMAHSGILHRLHHGVYRLAGVPPDPFTELKVSWLTLDPEATAADRLGRSDPVGVVSHRSAARLHQLGDLDADLNEFTLSAGKRTRDPDTRLYKRALEQSDWQVIGGLPTTTVGVTLADLAAAATDGGHLGGVVRDAILHAKITYLNAAAALRPYAHQYGAPLGDGRTLVKTLLAQTGLSKTIAAAAQFDDIEDTWLTDQLNTAATRYLGGTAFRRAADQLVVDHELMGATDLYGLRRPPPDTA</sequence>
<organism evidence="2 3">
    <name type="scientific">Mycobacterium pinniadriaticum</name>
    <dbReference type="NCBI Taxonomy" id="2994102"/>
    <lineage>
        <taxon>Bacteria</taxon>
        <taxon>Bacillati</taxon>
        <taxon>Actinomycetota</taxon>
        <taxon>Actinomycetes</taxon>
        <taxon>Mycobacteriales</taxon>
        <taxon>Mycobacteriaceae</taxon>
        <taxon>Mycobacterium</taxon>
    </lineage>
</organism>
<feature type="domain" description="AbiEi antitoxin N-terminal" evidence="1">
    <location>
        <begin position="9"/>
        <end position="56"/>
    </location>
</feature>
<dbReference type="Proteomes" id="UP001300745">
    <property type="component" value="Unassembled WGS sequence"/>
</dbReference>
<dbReference type="EMBL" id="JAPJDO010000028">
    <property type="protein sequence ID" value="MCX2939791.1"/>
    <property type="molecule type" value="Genomic_DNA"/>
</dbReference>
<dbReference type="Pfam" id="PF13338">
    <property type="entry name" value="AbiEi_4"/>
    <property type="match status" value="1"/>
</dbReference>
<accession>A0ABT3SJX3</accession>
<gene>
    <name evidence="2" type="ORF">ORI27_24135</name>
</gene>